<dbReference type="GO" id="GO:0006970">
    <property type="term" value="P:response to osmotic stress"/>
    <property type="evidence" value="ECO:0007669"/>
    <property type="project" value="UniProtKB-ARBA"/>
</dbReference>
<evidence type="ECO:0000256" key="10">
    <source>
        <dbReference type="ARBA" id="ARBA00023136"/>
    </source>
</evidence>
<keyword evidence="5" id="KW-0677">Repeat</keyword>
<keyword evidence="10 12" id="KW-0472">Membrane</keyword>
<dbReference type="PROSITE" id="PS50920">
    <property type="entry name" value="SOLCAR"/>
    <property type="match status" value="2"/>
</dbReference>
<accession>A0ABD3EMV1</accession>
<evidence type="ECO:0000256" key="4">
    <source>
        <dbReference type="ARBA" id="ARBA00022692"/>
    </source>
</evidence>
<comment type="function">
    <text evidence="11">Transport of phosphate groups from the cytosol to the mitochondrial matrix. Mediates salt stress tolerance through an ATP-dependent pathway and via modulation of the gibberellin metabolism.</text>
</comment>
<keyword evidence="4 12" id="KW-0812">Transmembrane</keyword>
<gene>
    <name evidence="14" type="primary">MPT3_1</name>
    <name evidence="14" type="ORF">CASFOL_000858</name>
</gene>
<dbReference type="FunFam" id="1.50.40.10:FF:000012">
    <property type="entry name" value="Phosphate carrier protein, mitochondrial"/>
    <property type="match status" value="1"/>
</dbReference>
<dbReference type="PANTHER" id="PTHR45671:SF24">
    <property type="entry name" value="MITOCHONDRIAL PHOSPHATE CARRIER PROTEIN"/>
    <property type="match status" value="1"/>
</dbReference>
<evidence type="ECO:0000256" key="5">
    <source>
        <dbReference type="ARBA" id="ARBA00022737"/>
    </source>
</evidence>
<dbReference type="InterPro" id="IPR018108">
    <property type="entry name" value="MCP_transmembrane"/>
</dbReference>
<dbReference type="GO" id="GO:0005743">
    <property type="term" value="C:mitochondrial inner membrane"/>
    <property type="evidence" value="ECO:0007669"/>
    <property type="project" value="UniProtKB-SubCell"/>
</dbReference>
<dbReference type="InterPro" id="IPR023395">
    <property type="entry name" value="MCP_dom_sf"/>
</dbReference>
<comment type="caution">
    <text evidence="14">The sequence shown here is derived from an EMBL/GenBank/DDBJ whole genome shotgun (WGS) entry which is preliminary data.</text>
</comment>
<dbReference type="InterPro" id="IPR044677">
    <property type="entry name" value="SLC25A3/Pic2/Mir1-like"/>
</dbReference>
<dbReference type="Proteomes" id="UP001632038">
    <property type="component" value="Unassembled WGS sequence"/>
</dbReference>
<dbReference type="SUPFAM" id="SSF103506">
    <property type="entry name" value="Mitochondrial carrier"/>
    <property type="match status" value="1"/>
</dbReference>
<keyword evidence="9" id="KW-0496">Mitochondrion</keyword>
<dbReference type="GO" id="GO:0003729">
    <property type="term" value="F:mRNA binding"/>
    <property type="evidence" value="ECO:0007669"/>
    <property type="project" value="UniProtKB-ARBA"/>
</dbReference>
<evidence type="ECO:0000256" key="3">
    <source>
        <dbReference type="ARBA" id="ARBA00022448"/>
    </source>
</evidence>
<dbReference type="AlphaFoldDB" id="A0ABD3EMV1"/>
<evidence type="ECO:0000256" key="8">
    <source>
        <dbReference type="ARBA" id="ARBA00022989"/>
    </source>
</evidence>
<keyword evidence="8" id="KW-1133">Transmembrane helix</keyword>
<reference evidence="15" key="1">
    <citation type="journal article" date="2024" name="IScience">
        <title>Strigolactones Initiate the Formation of Haustorium-like Structures in Castilleja.</title>
        <authorList>
            <person name="Buerger M."/>
            <person name="Peterson D."/>
            <person name="Chory J."/>
        </authorList>
    </citation>
    <scope>NUCLEOTIDE SEQUENCE [LARGE SCALE GENOMIC DNA]</scope>
</reference>
<keyword evidence="3 13" id="KW-0813">Transport</keyword>
<dbReference type="Gene3D" id="1.50.40.10">
    <property type="entry name" value="Mitochondrial carrier domain"/>
    <property type="match status" value="1"/>
</dbReference>
<comment type="subcellular location">
    <subcellularLocation>
        <location evidence="1">Mitochondrion inner membrane</location>
        <topology evidence="1">Multi-pass membrane protein</topology>
    </subcellularLocation>
</comment>
<keyword evidence="6" id="KW-0999">Mitochondrion inner membrane</keyword>
<dbReference type="EMBL" id="JAVIJP010000002">
    <property type="protein sequence ID" value="KAL3655072.1"/>
    <property type="molecule type" value="Genomic_DNA"/>
</dbReference>
<dbReference type="PANTHER" id="PTHR45671">
    <property type="entry name" value="SOLUTE CARRIER FAMILY 25 (MITOCHONDRIAL CARRIER PHOSPHATE CARRIER), MEMBER 3, LIKE-RELATED-RELATED"/>
    <property type="match status" value="1"/>
</dbReference>
<evidence type="ECO:0000256" key="12">
    <source>
        <dbReference type="PROSITE-ProRule" id="PRU00282"/>
    </source>
</evidence>
<organism evidence="14 15">
    <name type="scientific">Castilleja foliolosa</name>
    <dbReference type="NCBI Taxonomy" id="1961234"/>
    <lineage>
        <taxon>Eukaryota</taxon>
        <taxon>Viridiplantae</taxon>
        <taxon>Streptophyta</taxon>
        <taxon>Embryophyta</taxon>
        <taxon>Tracheophyta</taxon>
        <taxon>Spermatophyta</taxon>
        <taxon>Magnoliopsida</taxon>
        <taxon>eudicotyledons</taxon>
        <taxon>Gunneridae</taxon>
        <taxon>Pentapetalae</taxon>
        <taxon>asterids</taxon>
        <taxon>lamiids</taxon>
        <taxon>Lamiales</taxon>
        <taxon>Orobanchaceae</taxon>
        <taxon>Pedicularideae</taxon>
        <taxon>Castillejinae</taxon>
        <taxon>Castilleja</taxon>
    </lineage>
</organism>
<evidence type="ECO:0000256" key="2">
    <source>
        <dbReference type="ARBA" id="ARBA00006375"/>
    </source>
</evidence>
<evidence type="ECO:0000313" key="14">
    <source>
        <dbReference type="EMBL" id="KAL3655072.1"/>
    </source>
</evidence>
<evidence type="ECO:0000256" key="7">
    <source>
        <dbReference type="ARBA" id="ARBA00022946"/>
    </source>
</evidence>
<evidence type="ECO:0000256" key="1">
    <source>
        <dbReference type="ARBA" id="ARBA00004448"/>
    </source>
</evidence>
<keyword evidence="15" id="KW-1185">Reference proteome</keyword>
<evidence type="ECO:0000256" key="9">
    <source>
        <dbReference type="ARBA" id="ARBA00023128"/>
    </source>
</evidence>
<dbReference type="Pfam" id="PF00153">
    <property type="entry name" value="Mito_carr"/>
    <property type="match status" value="2"/>
</dbReference>
<protein>
    <submittedName>
        <fullName evidence="14">Mitochondrial phosphate carrier protein 3, mitochondrial</fullName>
    </submittedName>
</protein>
<name>A0ABD3EMV1_9LAMI</name>
<feature type="repeat" description="Solcar" evidence="12">
    <location>
        <begin position="74"/>
        <end position="158"/>
    </location>
</feature>
<evidence type="ECO:0000256" key="11">
    <source>
        <dbReference type="ARBA" id="ARBA00054871"/>
    </source>
</evidence>
<evidence type="ECO:0000256" key="6">
    <source>
        <dbReference type="ARBA" id="ARBA00022792"/>
    </source>
</evidence>
<proteinExistence type="inferred from homology"/>
<comment type="similarity">
    <text evidence="2 13">Belongs to the mitochondrial carrier (TC 2.A.29) family.</text>
</comment>
<evidence type="ECO:0000256" key="13">
    <source>
        <dbReference type="RuleBase" id="RU000488"/>
    </source>
</evidence>
<keyword evidence="7" id="KW-0809">Transit peptide</keyword>
<feature type="repeat" description="Solcar" evidence="12">
    <location>
        <begin position="171"/>
        <end position="255"/>
    </location>
</feature>
<evidence type="ECO:0000313" key="15">
    <source>
        <dbReference type="Proteomes" id="UP001632038"/>
    </source>
</evidence>
<sequence length="367" mass="39151">MAFSENPSRQSLIPSFLYTSSSMRSNKLEQNINMAPDFKNPAGSLDLSAAAVGTEGGFLIPTPKEKGIEMHSPAYYWASAAGGMVSCGLTHAAVTPLDVVKCNMQIDPAKYKSVSSGFGTLLKEQGIRGFFKGWAPTFVGYSAQGAFKYGLYEYFKKYYSDIAGPEFSAKYKTFIYLAGSASAEVIADVALCPFEAVKVRVQTQPAFARGLADGLPKIVKAEGVSGLYKGIVPLWGRQIPYTMMKFATFENIVEGIYKYAIPTPKDECSKLLQLGVSFTGGYIAGVFCAVISHPADNLVSFLNNAKGATVGDAVKKLGLLGMCTRGLPLRIVMVGTLTGAQWGIYDASKVFFGLPTTGGSPIPAAAK</sequence>